<evidence type="ECO:0000313" key="2">
    <source>
        <dbReference type="Proteomes" id="UP001215280"/>
    </source>
</evidence>
<accession>A0AAD7JWP0</accession>
<protein>
    <submittedName>
        <fullName evidence="1">Uncharacterized protein</fullName>
    </submittedName>
</protein>
<keyword evidence="2" id="KW-1185">Reference proteome</keyword>
<reference evidence="1" key="1">
    <citation type="submission" date="2023-03" db="EMBL/GenBank/DDBJ databases">
        <title>Massive genome expansion in bonnet fungi (Mycena s.s.) driven by repeated elements and novel gene families across ecological guilds.</title>
        <authorList>
            <consortium name="Lawrence Berkeley National Laboratory"/>
            <person name="Harder C.B."/>
            <person name="Miyauchi S."/>
            <person name="Viragh M."/>
            <person name="Kuo A."/>
            <person name="Thoen E."/>
            <person name="Andreopoulos B."/>
            <person name="Lu D."/>
            <person name="Skrede I."/>
            <person name="Drula E."/>
            <person name="Henrissat B."/>
            <person name="Morin E."/>
            <person name="Kohler A."/>
            <person name="Barry K."/>
            <person name="LaButti K."/>
            <person name="Morin E."/>
            <person name="Salamov A."/>
            <person name="Lipzen A."/>
            <person name="Mereny Z."/>
            <person name="Hegedus B."/>
            <person name="Baldrian P."/>
            <person name="Stursova M."/>
            <person name="Weitz H."/>
            <person name="Taylor A."/>
            <person name="Grigoriev I.V."/>
            <person name="Nagy L.G."/>
            <person name="Martin F."/>
            <person name="Kauserud H."/>
        </authorList>
    </citation>
    <scope>NUCLEOTIDE SEQUENCE</scope>
    <source>
        <strain evidence="1">CBHHK188m</strain>
    </source>
</reference>
<name>A0AAD7JWP0_9AGAR</name>
<evidence type="ECO:0000313" key="1">
    <source>
        <dbReference type="EMBL" id="KAJ7770983.1"/>
    </source>
</evidence>
<dbReference type="EMBL" id="JARJLG010000022">
    <property type="protein sequence ID" value="KAJ7770983.1"/>
    <property type="molecule type" value="Genomic_DNA"/>
</dbReference>
<comment type="caution">
    <text evidence="1">The sequence shown here is derived from an EMBL/GenBank/DDBJ whole genome shotgun (WGS) entry which is preliminary data.</text>
</comment>
<sequence length="303" mass="33831">MAIRTGTMITNQNRYTREYCLELTQDTNGSQLCIAQDSLQNQTIMRTTICHERQTHIKRRYTASHYNRRDEGIERRRRRLNYSLKKDVNSSPNAGPVLTARDSIPANESYPRPADAAGDLCFGAGVDCESATSWTLNDLLKFVDAGLILSSLRGAMARLLIETRNKLDCSCQACFLARPREPGSPNNALIWSGYEDSSVQHDGQTCLFQPELQKTDEEVRFAALYGPPIIGYWPPRRRCGRFQVLAPVEVASSTGMLHSRGVSPATIFNIALGIPPIYVMVTSLDQQPLANGERGNIYPALFE</sequence>
<organism evidence="1 2">
    <name type="scientific">Mycena maculata</name>
    <dbReference type="NCBI Taxonomy" id="230809"/>
    <lineage>
        <taxon>Eukaryota</taxon>
        <taxon>Fungi</taxon>
        <taxon>Dikarya</taxon>
        <taxon>Basidiomycota</taxon>
        <taxon>Agaricomycotina</taxon>
        <taxon>Agaricomycetes</taxon>
        <taxon>Agaricomycetidae</taxon>
        <taxon>Agaricales</taxon>
        <taxon>Marasmiineae</taxon>
        <taxon>Mycenaceae</taxon>
        <taxon>Mycena</taxon>
    </lineage>
</organism>
<gene>
    <name evidence="1" type="ORF">DFH07DRAFT_937875</name>
</gene>
<dbReference type="Proteomes" id="UP001215280">
    <property type="component" value="Unassembled WGS sequence"/>
</dbReference>
<dbReference type="AlphaFoldDB" id="A0AAD7JWP0"/>
<proteinExistence type="predicted"/>